<dbReference type="KEGG" id="cel:CELE_W06D12.7"/>
<dbReference type="EMBL" id="BX284605">
    <property type="protein sequence ID" value="CAB63322.1"/>
    <property type="molecule type" value="Genomic_DNA"/>
</dbReference>
<sequence>MTSSIWNENPTFYIWTRQLIFGLLTFLYPLIFYLVLCRTPKQFGNLKWFLSFHIFAITCQWLCSFLLIDFYTFVPSKITRIDGLLIDFIDAKVLYTSMYILSALSTSSCLLLFCNSVFNIFNMLRNNKSWLRTFSEWLAWTFVLMFPFMSLLGFTIRDQPNVKALTKQISSYYPDCIDNPNVIVPILPDAEGQKKSLVFFLMYLFTMATASILSAQLISHLLSKRMTNQSDKTKKMHQKFNRRSLFQVLIDISFTSFPYIISNFATLFQWRVPELTYFVDFMSKSGSTACIFVIFMYYDPYRKWLQEIVARKSTQTSVRHVTIAVMDRGGNEP</sequence>
<feature type="transmembrane region" description="Helical" evidence="1">
    <location>
        <begin position="12"/>
        <end position="36"/>
    </location>
</feature>
<keyword evidence="3" id="KW-1185">Reference proteome</keyword>
<reference evidence="2 3" key="1">
    <citation type="journal article" date="1998" name="Science">
        <title>Genome sequence of the nematode C. elegans: a platform for investigating biology.</title>
        <authorList>
            <consortium name="The C. elegans sequencing consortium"/>
            <person name="Sulson J.E."/>
            <person name="Waterston R."/>
        </authorList>
    </citation>
    <scope>NUCLEOTIDE SEQUENCE [LARGE SCALE GENOMIC DNA]</scope>
    <source>
        <strain evidence="2 3">Bristol N2</strain>
    </source>
</reference>
<feature type="transmembrane region" description="Helical" evidence="1">
    <location>
        <begin position="137"/>
        <end position="156"/>
    </location>
</feature>
<dbReference type="AlphaFoldDB" id="Q9U346"/>
<dbReference type="InterPro" id="IPR019422">
    <property type="entry name" value="7TM_GPCR_serpentine_rcpt_Srh"/>
</dbReference>
<dbReference type="FunCoup" id="Q9U346">
    <property type="interactions" value="146"/>
</dbReference>
<feature type="transmembrane region" description="Helical" evidence="1">
    <location>
        <begin position="48"/>
        <end position="73"/>
    </location>
</feature>
<dbReference type="eggNOG" id="ENOG502THN8">
    <property type="taxonomic scope" value="Eukaryota"/>
</dbReference>
<evidence type="ECO:0000313" key="4">
    <source>
        <dbReference type="WormBase" id="W06D12.7"/>
    </source>
</evidence>
<evidence type="ECO:0000256" key="1">
    <source>
        <dbReference type="SAM" id="Phobius"/>
    </source>
</evidence>
<dbReference type="GeneID" id="189249"/>
<dbReference type="AGR" id="WB:WBGene00005254"/>
<accession>Q9U346</accession>
<organism evidence="2 3">
    <name type="scientific">Caenorhabditis elegans</name>
    <dbReference type="NCBI Taxonomy" id="6239"/>
    <lineage>
        <taxon>Eukaryota</taxon>
        <taxon>Metazoa</taxon>
        <taxon>Ecdysozoa</taxon>
        <taxon>Nematoda</taxon>
        <taxon>Chromadorea</taxon>
        <taxon>Rhabditida</taxon>
        <taxon>Rhabditina</taxon>
        <taxon>Rhabditomorpha</taxon>
        <taxon>Rhabditoidea</taxon>
        <taxon>Rhabditidae</taxon>
        <taxon>Peloderinae</taxon>
        <taxon>Caenorhabditis</taxon>
    </lineage>
</organism>
<name>Q9U346_CAEEL</name>
<evidence type="ECO:0000313" key="3">
    <source>
        <dbReference type="Proteomes" id="UP000001940"/>
    </source>
</evidence>
<dbReference type="RefSeq" id="NP_507479.1">
    <property type="nucleotide sequence ID" value="NM_075078.3"/>
</dbReference>
<feature type="transmembrane region" description="Helical" evidence="1">
    <location>
        <begin position="244"/>
        <end position="261"/>
    </location>
</feature>
<dbReference type="PANTHER" id="PTHR47922">
    <property type="entry name" value="SERPENTINE RECEPTOR, CLASS H"/>
    <property type="match status" value="1"/>
</dbReference>
<dbReference type="OrthoDB" id="5819164at2759"/>
<dbReference type="Proteomes" id="UP000001940">
    <property type="component" value="Chromosome V"/>
</dbReference>
<keyword evidence="1" id="KW-0812">Transmembrane</keyword>
<evidence type="ECO:0000313" key="2">
    <source>
        <dbReference type="EMBL" id="CAB63322.1"/>
    </source>
</evidence>
<dbReference type="Pfam" id="PF10318">
    <property type="entry name" value="7TM_GPCR_Srh"/>
    <property type="match status" value="1"/>
</dbReference>
<dbReference type="HOGENOM" id="CLU_072158_0_0_1"/>
<feature type="transmembrane region" description="Helical" evidence="1">
    <location>
        <begin position="197"/>
        <end position="223"/>
    </location>
</feature>
<feature type="transmembrane region" description="Helical" evidence="1">
    <location>
        <begin position="281"/>
        <end position="298"/>
    </location>
</feature>
<dbReference type="InParanoid" id="Q9U346"/>
<dbReference type="UCSC" id="W06D12.7">
    <property type="organism name" value="c. elegans"/>
</dbReference>
<proteinExistence type="predicted"/>
<keyword evidence="2" id="KW-0675">Receptor</keyword>
<dbReference type="PaxDb" id="6239-W06D12.7"/>
<dbReference type="PhylomeDB" id="Q9U346"/>
<feature type="transmembrane region" description="Helical" evidence="1">
    <location>
        <begin position="93"/>
        <end position="117"/>
    </location>
</feature>
<dbReference type="WormBase" id="W06D12.7">
    <property type="protein sequence ID" value="CE25142"/>
    <property type="gene ID" value="WBGene00005254"/>
    <property type="gene designation" value="srh-31"/>
</dbReference>
<dbReference type="CTD" id="189249"/>
<keyword evidence="1" id="KW-0472">Membrane</keyword>
<gene>
    <name evidence="2 4" type="primary">srh-31</name>
    <name evidence="2" type="ORF">CELE_W06D12.7</name>
    <name evidence="4" type="ORF">W06D12.7</name>
</gene>
<dbReference type="PANTHER" id="PTHR47922:SF1">
    <property type="entry name" value="SERPENTINE RECEPTOR, CLASS H"/>
    <property type="match status" value="1"/>
</dbReference>
<keyword evidence="1" id="KW-1133">Transmembrane helix</keyword>
<protein>
    <submittedName>
        <fullName evidence="2">Serpentine Receptor, class H</fullName>
    </submittedName>
</protein>